<evidence type="ECO:0000259" key="3">
    <source>
        <dbReference type="Pfam" id="PF19327"/>
    </source>
</evidence>
<gene>
    <name evidence="4" type="primary">g4114</name>
    <name evidence="4" type="ORF">EsDP_00004114</name>
</gene>
<dbReference type="Pfam" id="PF19327">
    <property type="entry name" value="Ap4A_phos_N"/>
    <property type="match status" value="1"/>
</dbReference>
<evidence type="ECO:0000313" key="5">
    <source>
        <dbReference type="Proteomes" id="UP001562357"/>
    </source>
</evidence>
<keyword evidence="5" id="KW-1185">Reference proteome</keyword>
<dbReference type="Proteomes" id="UP001562357">
    <property type="component" value="Unassembled WGS sequence"/>
</dbReference>
<dbReference type="Pfam" id="PF09830">
    <property type="entry name" value="ATP_transf"/>
    <property type="match status" value="1"/>
</dbReference>
<feature type="domain" description="Ap4A phosphorylase 1/2 N-terminal" evidence="3">
    <location>
        <begin position="6"/>
        <end position="184"/>
    </location>
</feature>
<proteinExistence type="predicted"/>
<dbReference type="InterPro" id="IPR009163">
    <property type="entry name" value="Ap4A_phos1/2"/>
</dbReference>
<dbReference type="EMBL" id="BAAFGZ010000149">
    <property type="protein sequence ID" value="GAB0135789.1"/>
    <property type="molecule type" value="Genomic_DNA"/>
</dbReference>
<reference evidence="5" key="1">
    <citation type="submission" date="2024-06" db="EMBL/GenBank/DDBJ databases">
        <title>Draft Genome Sequences of Epichloe bromicola Strains Isolated from Elymus ciliaris.</title>
        <authorList>
            <consortium name="Epichloe bromicola genome sequencing consortium"/>
            <person name="Miura A."/>
            <person name="Imano S."/>
            <person name="Ashida A."/>
            <person name="Sato I."/>
            <person name="Chiba S."/>
            <person name="Tanaka A."/>
            <person name="Camagna M."/>
            <person name="Takemoto D."/>
        </authorList>
    </citation>
    <scope>NUCLEOTIDE SEQUENCE [LARGE SCALE GENOMIC DNA]</scope>
    <source>
        <strain evidence="5">DP</strain>
    </source>
</reference>
<evidence type="ECO:0008006" key="6">
    <source>
        <dbReference type="Google" id="ProtNLM"/>
    </source>
</evidence>
<evidence type="ECO:0000256" key="1">
    <source>
        <dbReference type="SAM" id="MobiDB-lite"/>
    </source>
</evidence>
<dbReference type="Gene3D" id="3.30.428.70">
    <property type="match status" value="1"/>
</dbReference>
<accession>A0ABQ0CQR6</accession>
<dbReference type="InterPro" id="IPR019200">
    <property type="entry name" value="ATP_adenylylTrfase_C"/>
</dbReference>
<evidence type="ECO:0000259" key="2">
    <source>
        <dbReference type="Pfam" id="PF09830"/>
    </source>
</evidence>
<feature type="region of interest" description="Disordered" evidence="1">
    <location>
        <begin position="53"/>
        <end position="80"/>
    </location>
</feature>
<dbReference type="PANTHER" id="PTHR38420">
    <property type="entry name" value="AP-4-A PHOSPHORYLASE II"/>
    <property type="match status" value="1"/>
</dbReference>
<sequence>MAARATKPPANLPELVKTAFAKARADGELHYFPTQVTVLSVGSVPFQLRFAPALANKPKGPPPPPPDDDPSRRQKPVDPFAHPAPSLFVTDLGPSHYLVLNKFAVVPGHFILATRAFKEQAHVLDESDLESTLSCIEAFERARARARGNAKGDDDDGLLFAFFNSGEHSGASQPHRHVQLLPVDGMRDGLEPGSAWSVLADGPGLDEAPFAVFAEAIRLGMPASELHGIYLRLYREACRAVEARGRSGNGSAVEEEDAPADGPALISYNMALTRNRLVICPRLAQGGPVYGEDGREVGTLALNGTLLAGTALVKNEQEWDALRKNSGALVDVLKRIGLRREGTEDGGL</sequence>
<evidence type="ECO:0000313" key="4">
    <source>
        <dbReference type="EMBL" id="GAB0135789.1"/>
    </source>
</evidence>
<dbReference type="PANTHER" id="PTHR38420:SF3">
    <property type="entry name" value="5',5'''-P-1,P-4-TETRAPHOSPHATE PHOSPHORYLASE 2"/>
    <property type="match status" value="1"/>
</dbReference>
<organism evidence="4 5">
    <name type="scientific">Epichloe bromicola</name>
    <dbReference type="NCBI Taxonomy" id="79588"/>
    <lineage>
        <taxon>Eukaryota</taxon>
        <taxon>Fungi</taxon>
        <taxon>Dikarya</taxon>
        <taxon>Ascomycota</taxon>
        <taxon>Pezizomycotina</taxon>
        <taxon>Sordariomycetes</taxon>
        <taxon>Hypocreomycetidae</taxon>
        <taxon>Hypocreales</taxon>
        <taxon>Clavicipitaceae</taxon>
        <taxon>Epichloe</taxon>
    </lineage>
</organism>
<feature type="domain" description="ATP adenylyltransferase C-terminal" evidence="2">
    <location>
        <begin position="207"/>
        <end position="338"/>
    </location>
</feature>
<comment type="caution">
    <text evidence="4">The sequence shown here is derived from an EMBL/GenBank/DDBJ whole genome shotgun (WGS) entry which is preliminary data.</text>
</comment>
<dbReference type="InterPro" id="IPR045759">
    <property type="entry name" value="Ap4A_phos1/2_N"/>
</dbReference>
<name>A0ABQ0CQR6_9HYPO</name>
<dbReference type="InterPro" id="IPR036265">
    <property type="entry name" value="HIT-like_sf"/>
</dbReference>
<protein>
    <recommendedName>
        <fullName evidence="6">Bis(5'-nucleosyl)-tetraphosphatase</fullName>
    </recommendedName>
</protein>
<dbReference type="SUPFAM" id="SSF54197">
    <property type="entry name" value="HIT-like"/>
    <property type="match status" value="1"/>
</dbReference>
<dbReference type="InterPro" id="IPR043171">
    <property type="entry name" value="Ap4A_phos1/2-like"/>
</dbReference>